<dbReference type="RefSeq" id="XP_001217852.1">
    <property type="nucleotide sequence ID" value="XM_001217851.1"/>
</dbReference>
<evidence type="ECO:0000313" key="4">
    <source>
        <dbReference type="Proteomes" id="UP000007963"/>
    </source>
</evidence>
<evidence type="ECO:0000256" key="1">
    <source>
        <dbReference type="ARBA" id="ARBA00022737"/>
    </source>
</evidence>
<proteinExistence type="predicted"/>
<dbReference type="AlphaFoldDB" id="Q0CAQ4"/>
<dbReference type="EMBL" id="CH476607">
    <property type="protein sequence ID" value="EAU30367.1"/>
    <property type="molecule type" value="Genomic_DNA"/>
</dbReference>
<reference evidence="4" key="1">
    <citation type="submission" date="2005-09" db="EMBL/GenBank/DDBJ databases">
        <title>Annotation of the Aspergillus terreus NIH2624 genome.</title>
        <authorList>
            <person name="Birren B.W."/>
            <person name="Lander E.S."/>
            <person name="Galagan J.E."/>
            <person name="Nusbaum C."/>
            <person name="Devon K."/>
            <person name="Henn M."/>
            <person name="Ma L.-J."/>
            <person name="Jaffe D.B."/>
            <person name="Butler J."/>
            <person name="Alvarez P."/>
            <person name="Gnerre S."/>
            <person name="Grabherr M."/>
            <person name="Kleber M."/>
            <person name="Mauceli E.W."/>
            <person name="Brockman W."/>
            <person name="Rounsley S."/>
            <person name="Young S.K."/>
            <person name="LaButti K."/>
            <person name="Pushparaj V."/>
            <person name="DeCaprio D."/>
            <person name="Crawford M."/>
            <person name="Koehrsen M."/>
            <person name="Engels R."/>
            <person name="Montgomery P."/>
            <person name="Pearson M."/>
            <person name="Howarth C."/>
            <person name="Larson L."/>
            <person name="Luoma S."/>
            <person name="White J."/>
            <person name="Alvarado L."/>
            <person name="Kodira C.D."/>
            <person name="Zeng Q."/>
            <person name="Oleary S."/>
            <person name="Yandava C."/>
            <person name="Denning D.W."/>
            <person name="Nierman W.C."/>
            <person name="Milne T."/>
            <person name="Madden K."/>
        </authorList>
    </citation>
    <scope>NUCLEOTIDE SEQUENCE [LARGE SCALE GENOMIC DNA]</scope>
    <source>
        <strain evidence="4">NIH 2624 / FGSC A1156</strain>
    </source>
</reference>
<evidence type="ECO:0000259" key="2">
    <source>
        <dbReference type="Pfam" id="PF24883"/>
    </source>
</evidence>
<sequence length="251" mass="28453">MDIFNTVVSAIDLAQRVQKLIDDHRKAPERLCALQFEITSLQSILEKVKVTKSLDTDSLLKSEIVEIESILQKLLAGILKLSRTNASGGILWRHMRNLRTQKGYGELDELTRELQKREMSLNLSMVVYIGANVQPRAIYESTEYIQWHEMKPIASLHMVDIPISILRGFIAQLVIDGDGLFEEAITDVEVLRIQRSPDMPSLSFETLWAIFTSLIRHARFSQLYCAIDALDECDPTELAGLLTKLLNLATN</sequence>
<dbReference type="Proteomes" id="UP000007963">
    <property type="component" value="Unassembled WGS sequence"/>
</dbReference>
<feature type="domain" description="Nephrocystin 3-like N-terminal" evidence="2">
    <location>
        <begin position="164"/>
        <end position="246"/>
    </location>
</feature>
<gene>
    <name evidence="3" type="ORF">ATEG_09230</name>
</gene>
<evidence type="ECO:0000313" key="3">
    <source>
        <dbReference type="EMBL" id="EAU30367.1"/>
    </source>
</evidence>
<dbReference type="HOGENOM" id="CLU_1106913_0_0_1"/>
<dbReference type="Pfam" id="PF24883">
    <property type="entry name" value="NPHP3_N"/>
    <property type="match status" value="1"/>
</dbReference>
<organism evidence="3 4">
    <name type="scientific">Aspergillus terreus (strain NIH 2624 / FGSC A1156)</name>
    <dbReference type="NCBI Taxonomy" id="341663"/>
    <lineage>
        <taxon>Eukaryota</taxon>
        <taxon>Fungi</taxon>
        <taxon>Dikarya</taxon>
        <taxon>Ascomycota</taxon>
        <taxon>Pezizomycotina</taxon>
        <taxon>Eurotiomycetes</taxon>
        <taxon>Eurotiomycetidae</taxon>
        <taxon>Eurotiales</taxon>
        <taxon>Aspergillaceae</taxon>
        <taxon>Aspergillus</taxon>
        <taxon>Aspergillus subgen. Circumdati</taxon>
    </lineage>
</organism>
<keyword evidence="1" id="KW-0677">Repeat</keyword>
<protein>
    <recommendedName>
        <fullName evidence="2">Nephrocystin 3-like N-terminal domain-containing protein</fullName>
    </recommendedName>
</protein>
<dbReference type="InterPro" id="IPR056884">
    <property type="entry name" value="NPHP3-like_N"/>
</dbReference>
<dbReference type="GeneID" id="4353800"/>
<dbReference type="OrthoDB" id="20872at2759"/>
<accession>Q0CAQ4</accession>
<name>Q0CAQ4_ASPTN</name>
<dbReference type="VEuPathDB" id="FungiDB:ATEG_09230"/>